<dbReference type="AlphaFoldDB" id="A0A5E4M3L7"/>
<keyword evidence="2" id="KW-1185">Reference proteome</keyword>
<accession>A0A5E4M3L7</accession>
<protein>
    <submittedName>
        <fullName evidence="1">Uncharacterized protein</fullName>
    </submittedName>
</protein>
<organism evidence="1 2">
    <name type="scientific">Cinara cedri</name>
    <dbReference type="NCBI Taxonomy" id="506608"/>
    <lineage>
        <taxon>Eukaryota</taxon>
        <taxon>Metazoa</taxon>
        <taxon>Ecdysozoa</taxon>
        <taxon>Arthropoda</taxon>
        <taxon>Hexapoda</taxon>
        <taxon>Insecta</taxon>
        <taxon>Pterygota</taxon>
        <taxon>Neoptera</taxon>
        <taxon>Paraneoptera</taxon>
        <taxon>Hemiptera</taxon>
        <taxon>Sternorrhyncha</taxon>
        <taxon>Aphidomorpha</taxon>
        <taxon>Aphidoidea</taxon>
        <taxon>Aphididae</taxon>
        <taxon>Lachninae</taxon>
        <taxon>Cinara</taxon>
    </lineage>
</organism>
<dbReference type="EMBL" id="CABPRJ010000002">
    <property type="protein sequence ID" value="VVC24422.1"/>
    <property type="molecule type" value="Genomic_DNA"/>
</dbReference>
<evidence type="ECO:0000313" key="1">
    <source>
        <dbReference type="EMBL" id="VVC24422.1"/>
    </source>
</evidence>
<dbReference type="Proteomes" id="UP000325440">
    <property type="component" value="Unassembled WGS sequence"/>
</dbReference>
<evidence type="ECO:0000313" key="2">
    <source>
        <dbReference type="Proteomes" id="UP000325440"/>
    </source>
</evidence>
<sequence length="84" mass="10220">MMSLYMILQMESSKYILNHLYHHPQIRQEHWQNIFLQNEQTLLNVILYKNITPNQSFFHSFLQIITVLCSMDTTLKGYMQWINI</sequence>
<proteinExistence type="predicted"/>
<gene>
    <name evidence="1" type="ORF">CINCED_3A006294</name>
</gene>
<name>A0A5E4M3L7_9HEMI</name>
<reference evidence="1 2" key="1">
    <citation type="submission" date="2019-08" db="EMBL/GenBank/DDBJ databases">
        <authorList>
            <person name="Alioto T."/>
            <person name="Alioto T."/>
            <person name="Gomez Garrido J."/>
        </authorList>
    </citation>
    <scope>NUCLEOTIDE SEQUENCE [LARGE SCALE GENOMIC DNA]</scope>
</reference>